<reference evidence="2 3" key="1">
    <citation type="journal article" date="2019" name="Commun. Biol.">
        <title>The bagworm genome reveals a unique fibroin gene that provides high tensile strength.</title>
        <authorList>
            <person name="Kono N."/>
            <person name="Nakamura H."/>
            <person name="Ohtoshi R."/>
            <person name="Tomita M."/>
            <person name="Numata K."/>
            <person name="Arakawa K."/>
        </authorList>
    </citation>
    <scope>NUCLEOTIDE SEQUENCE [LARGE SCALE GENOMIC DNA]</scope>
</reference>
<protein>
    <submittedName>
        <fullName evidence="2">Uncharacterized protein</fullName>
    </submittedName>
</protein>
<keyword evidence="3" id="KW-1185">Reference proteome</keyword>
<organism evidence="2 3">
    <name type="scientific">Eumeta variegata</name>
    <name type="common">Bagworm moth</name>
    <name type="synonym">Eumeta japonica</name>
    <dbReference type="NCBI Taxonomy" id="151549"/>
    <lineage>
        <taxon>Eukaryota</taxon>
        <taxon>Metazoa</taxon>
        <taxon>Ecdysozoa</taxon>
        <taxon>Arthropoda</taxon>
        <taxon>Hexapoda</taxon>
        <taxon>Insecta</taxon>
        <taxon>Pterygota</taxon>
        <taxon>Neoptera</taxon>
        <taxon>Endopterygota</taxon>
        <taxon>Lepidoptera</taxon>
        <taxon>Glossata</taxon>
        <taxon>Ditrysia</taxon>
        <taxon>Tineoidea</taxon>
        <taxon>Psychidae</taxon>
        <taxon>Oiketicinae</taxon>
        <taxon>Eumeta</taxon>
    </lineage>
</organism>
<feature type="region of interest" description="Disordered" evidence="1">
    <location>
        <begin position="74"/>
        <end position="104"/>
    </location>
</feature>
<feature type="compositionally biased region" description="Basic and acidic residues" evidence="1">
    <location>
        <begin position="74"/>
        <end position="87"/>
    </location>
</feature>
<feature type="region of interest" description="Disordered" evidence="1">
    <location>
        <begin position="119"/>
        <end position="156"/>
    </location>
</feature>
<proteinExistence type="predicted"/>
<dbReference type="EMBL" id="BGZK01001745">
    <property type="protein sequence ID" value="GBP85555.1"/>
    <property type="molecule type" value="Genomic_DNA"/>
</dbReference>
<evidence type="ECO:0000256" key="1">
    <source>
        <dbReference type="SAM" id="MobiDB-lite"/>
    </source>
</evidence>
<evidence type="ECO:0000313" key="2">
    <source>
        <dbReference type="EMBL" id="GBP85555.1"/>
    </source>
</evidence>
<sequence length="156" mass="16677">MLFQVYRIGSLLRCGSGVAEAAIVNVATASDADGLTCPLSVTDFLTLRRRSGPCACTVWSVIIHVILKFEAKKQKGDMSDGRVDRAGSRGPVTANDADPTNQLISYTGNIPDFEDIAMPDLDGEDSQEVTLSPLLSESTLNTPQAIMKAPNYSSKP</sequence>
<accession>A0A4C1ZG82</accession>
<dbReference type="Proteomes" id="UP000299102">
    <property type="component" value="Unassembled WGS sequence"/>
</dbReference>
<name>A0A4C1ZG82_EUMVA</name>
<gene>
    <name evidence="2" type="ORF">EVAR_67732_1</name>
</gene>
<dbReference type="OrthoDB" id="7461764at2759"/>
<evidence type="ECO:0000313" key="3">
    <source>
        <dbReference type="Proteomes" id="UP000299102"/>
    </source>
</evidence>
<dbReference type="AlphaFoldDB" id="A0A4C1ZG82"/>
<feature type="compositionally biased region" description="Polar residues" evidence="1">
    <location>
        <begin position="128"/>
        <end position="144"/>
    </location>
</feature>
<comment type="caution">
    <text evidence="2">The sequence shown here is derived from an EMBL/GenBank/DDBJ whole genome shotgun (WGS) entry which is preliminary data.</text>
</comment>